<keyword evidence="2" id="KW-1185">Reference proteome</keyword>
<gene>
    <name evidence="1" type="ORF">ECRASSUSDP1_LOCUS281</name>
</gene>
<organism evidence="1 2">
    <name type="scientific">Euplotes crassus</name>
    <dbReference type="NCBI Taxonomy" id="5936"/>
    <lineage>
        <taxon>Eukaryota</taxon>
        <taxon>Sar</taxon>
        <taxon>Alveolata</taxon>
        <taxon>Ciliophora</taxon>
        <taxon>Intramacronucleata</taxon>
        <taxon>Spirotrichea</taxon>
        <taxon>Hypotrichia</taxon>
        <taxon>Euplotida</taxon>
        <taxon>Euplotidae</taxon>
        <taxon>Moneuplotes</taxon>
    </lineage>
</organism>
<comment type="caution">
    <text evidence="1">The sequence shown here is derived from an EMBL/GenBank/DDBJ whole genome shotgun (WGS) entry which is preliminary data.</text>
</comment>
<evidence type="ECO:0000313" key="1">
    <source>
        <dbReference type="EMBL" id="CAI2358997.1"/>
    </source>
</evidence>
<sequence length="206" mass="23401">MRSKVVQPKKINIKLPKINRRLNNSLRVVQNEYEEDKQTLGDLDSQSSLIARRIIGKNKSSKGTMAGNSFDMADKMIQKYSVILSSSSNISGRRSEARTELRDPNYSMRHQKSEAPSDLLWGEARGKKSLGIKNIELFRNNGMDEQWQCKKETIIDRSKKLMLHNQPSLHDGKGGNNFKVLKDVGLKETLSSSPNPLHRNRKSLVP</sequence>
<protein>
    <submittedName>
        <fullName evidence="1">Uncharacterized protein</fullName>
    </submittedName>
</protein>
<proteinExistence type="predicted"/>
<name>A0AAD1X500_EUPCR</name>
<reference evidence="1" key="1">
    <citation type="submission" date="2023-07" db="EMBL/GenBank/DDBJ databases">
        <authorList>
            <consortium name="AG Swart"/>
            <person name="Singh M."/>
            <person name="Singh A."/>
            <person name="Seah K."/>
            <person name="Emmerich C."/>
        </authorList>
    </citation>
    <scope>NUCLEOTIDE SEQUENCE</scope>
    <source>
        <strain evidence="1">DP1</strain>
    </source>
</reference>
<accession>A0AAD1X500</accession>
<dbReference type="EMBL" id="CAMPGE010000261">
    <property type="protein sequence ID" value="CAI2358997.1"/>
    <property type="molecule type" value="Genomic_DNA"/>
</dbReference>
<dbReference type="AlphaFoldDB" id="A0AAD1X500"/>
<evidence type="ECO:0000313" key="2">
    <source>
        <dbReference type="Proteomes" id="UP001295684"/>
    </source>
</evidence>
<dbReference type="Proteomes" id="UP001295684">
    <property type="component" value="Unassembled WGS sequence"/>
</dbReference>